<gene>
    <name evidence="4" type="ORF">H8K20_02310</name>
</gene>
<dbReference type="RefSeq" id="WP_186487355.1">
    <property type="nucleotide sequence ID" value="NZ_JACOGI010000001.1"/>
</dbReference>
<dbReference type="InterPro" id="IPR036908">
    <property type="entry name" value="RlpA-like_sf"/>
</dbReference>
<dbReference type="InterPro" id="IPR051933">
    <property type="entry name" value="Resuscitation_pf_RpfB"/>
</dbReference>
<evidence type="ECO:0000313" key="5">
    <source>
        <dbReference type="Proteomes" id="UP000597668"/>
    </source>
</evidence>
<evidence type="ECO:0000256" key="2">
    <source>
        <dbReference type="SAM" id="SignalP"/>
    </source>
</evidence>
<dbReference type="GO" id="GO:0004553">
    <property type="term" value="F:hydrolase activity, hydrolyzing O-glycosyl compounds"/>
    <property type="evidence" value="ECO:0007669"/>
    <property type="project" value="InterPro"/>
</dbReference>
<evidence type="ECO:0000259" key="3">
    <source>
        <dbReference type="Pfam" id="PF06725"/>
    </source>
</evidence>
<dbReference type="PANTHER" id="PTHR39160">
    <property type="entry name" value="CELL WALL-BINDING PROTEIN YOCH"/>
    <property type="match status" value="1"/>
</dbReference>
<dbReference type="GO" id="GO:0019867">
    <property type="term" value="C:outer membrane"/>
    <property type="evidence" value="ECO:0007669"/>
    <property type="project" value="InterPro"/>
</dbReference>
<dbReference type="InterPro" id="IPR059180">
    <property type="entry name" value="3D_YorM"/>
</dbReference>
<accession>A0A8J6INM1</accession>
<dbReference type="CDD" id="cd14667">
    <property type="entry name" value="3D_containing_proteins"/>
    <property type="match status" value="1"/>
</dbReference>
<evidence type="ECO:0000256" key="1">
    <source>
        <dbReference type="ARBA" id="ARBA00022729"/>
    </source>
</evidence>
<proteinExistence type="predicted"/>
<dbReference type="Proteomes" id="UP000597668">
    <property type="component" value="Unassembled WGS sequence"/>
</dbReference>
<feature type="domain" description="3D" evidence="3">
    <location>
        <begin position="98"/>
        <end position="157"/>
    </location>
</feature>
<evidence type="ECO:0000313" key="4">
    <source>
        <dbReference type="EMBL" id="MBC3515226.1"/>
    </source>
</evidence>
<dbReference type="SUPFAM" id="SSF50685">
    <property type="entry name" value="Barwin-like endoglucanases"/>
    <property type="match status" value="1"/>
</dbReference>
<dbReference type="EMBL" id="JACOGI010000001">
    <property type="protein sequence ID" value="MBC3515226.1"/>
    <property type="molecule type" value="Genomic_DNA"/>
</dbReference>
<dbReference type="GO" id="GO:0009254">
    <property type="term" value="P:peptidoglycan turnover"/>
    <property type="evidence" value="ECO:0007669"/>
    <property type="project" value="InterPro"/>
</dbReference>
<reference evidence="4" key="1">
    <citation type="submission" date="2020-08" db="EMBL/GenBank/DDBJ databases">
        <authorList>
            <person name="Liu C."/>
            <person name="Sun Q."/>
        </authorList>
    </citation>
    <scope>NUCLEOTIDE SEQUENCE</scope>
    <source>
        <strain evidence="4">NSJ-65</strain>
    </source>
</reference>
<sequence length="161" mass="17458">MRFRRFFAAALLTVATADIALLGGMTATQKPLVQHQVVYQPVEVSAPVVLPTQKPDLPFTAQYQGEFEVFAYCTEQYPHICGGNPTTYSGNPVMPGFTVAVDPSVIPLGSMLYIEGIGVRFAHDTGSAINGSRIDMAVAQHQQAIDMGVRQCRVWVLSTPT</sequence>
<dbReference type="InterPro" id="IPR010611">
    <property type="entry name" value="3D_dom"/>
</dbReference>
<comment type="caution">
    <text evidence="4">The sequence shown here is derived from an EMBL/GenBank/DDBJ whole genome shotgun (WGS) entry which is preliminary data.</text>
</comment>
<protein>
    <submittedName>
        <fullName evidence="4">3D domain-containing protein</fullName>
    </submittedName>
</protein>
<feature type="signal peptide" evidence="2">
    <location>
        <begin position="1"/>
        <end position="20"/>
    </location>
</feature>
<dbReference type="Gene3D" id="2.40.40.10">
    <property type="entry name" value="RlpA-like domain"/>
    <property type="match status" value="1"/>
</dbReference>
<dbReference type="AlphaFoldDB" id="A0A8J6INM1"/>
<keyword evidence="5" id="KW-1185">Reference proteome</keyword>
<keyword evidence="1 2" id="KW-0732">Signal</keyword>
<dbReference type="Pfam" id="PF06725">
    <property type="entry name" value="3D"/>
    <property type="match status" value="1"/>
</dbReference>
<feature type="chain" id="PRO_5039488784" evidence="2">
    <location>
        <begin position="21"/>
        <end position="161"/>
    </location>
</feature>
<name>A0A8J6INM1_9FIRM</name>
<organism evidence="4 5">
    <name type="scientific">Neobittarella massiliensis</name>
    <name type="common">ex Bilen et al. 2018</name>
    <dbReference type="NCBI Taxonomy" id="2041842"/>
    <lineage>
        <taxon>Bacteria</taxon>
        <taxon>Bacillati</taxon>
        <taxon>Bacillota</taxon>
        <taxon>Clostridia</taxon>
        <taxon>Eubacteriales</taxon>
        <taxon>Oscillospiraceae</taxon>
        <taxon>Neobittarella (ex Bilen et al. 2018)</taxon>
    </lineage>
</organism>
<dbReference type="PANTHER" id="PTHR39160:SF4">
    <property type="entry name" value="RESUSCITATION-PROMOTING FACTOR RPFB"/>
    <property type="match status" value="1"/>
</dbReference>